<feature type="domain" description="Immunoglobulin" evidence="13">
    <location>
        <begin position="363"/>
        <end position="438"/>
    </location>
</feature>
<proteinExistence type="inferred from homology"/>
<accession>A0AA40HEC1</accession>
<dbReference type="EMBL" id="JAULJE010000021">
    <property type="protein sequence ID" value="KAK1329710.1"/>
    <property type="molecule type" value="Genomic_DNA"/>
</dbReference>
<evidence type="ECO:0000256" key="5">
    <source>
        <dbReference type="ARBA" id="ARBA00022857"/>
    </source>
</evidence>
<dbReference type="Gene3D" id="3.40.50.720">
    <property type="entry name" value="NAD(P)-binding Rossmann-like Domain"/>
    <property type="match status" value="1"/>
</dbReference>
<feature type="compositionally biased region" description="Polar residues" evidence="11">
    <location>
        <begin position="544"/>
        <end position="555"/>
    </location>
</feature>
<keyword evidence="4" id="KW-0732">Signal</keyword>
<dbReference type="Proteomes" id="UP001177744">
    <property type="component" value="Unassembled WGS sequence"/>
</dbReference>
<keyword evidence="6" id="KW-0560">Oxidoreductase</keyword>
<keyword evidence="8" id="KW-1015">Disulfide bond</keyword>
<dbReference type="PRINTS" id="PR00081">
    <property type="entry name" value="GDHRDH"/>
</dbReference>
<feature type="region of interest" description="Disordered" evidence="11">
    <location>
        <begin position="530"/>
        <end position="582"/>
    </location>
</feature>
<keyword evidence="5" id="KW-0521">NADP</keyword>
<dbReference type="InterPro" id="IPR003598">
    <property type="entry name" value="Ig_sub2"/>
</dbReference>
<protein>
    <recommendedName>
        <fullName evidence="3">NADP-retinol dehydrogenase</fullName>
        <ecNumber evidence="3">1.1.1.300</ecNumber>
    </recommendedName>
</protein>
<dbReference type="Pfam" id="PF00047">
    <property type="entry name" value="ig"/>
    <property type="match status" value="1"/>
</dbReference>
<reference evidence="14" key="1">
    <citation type="submission" date="2023-06" db="EMBL/GenBank/DDBJ databases">
        <title>Reference genome for the Northern bat (Eptesicus nilssonii), a most northern bat species.</title>
        <authorList>
            <person name="Laine V.N."/>
            <person name="Pulliainen A.T."/>
            <person name="Lilley T.M."/>
        </authorList>
    </citation>
    <scope>NUCLEOTIDE SEQUENCE</scope>
    <source>
        <strain evidence="14">BLF_Eptnil</strain>
        <tissue evidence="14">Kidney</tissue>
    </source>
</reference>
<dbReference type="InterPro" id="IPR036291">
    <property type="entry name" value="NAD(P)-bd_dom_sf"/>
</dbReference>
<evidence type="ECO:0000256" key="7">
    <source>
        <dbReference type="ARBA" id="ARBA00023098"/>
    </source>
</evidence>
<dbReference type="InterPro" id="IPR036179">
    <property type="entry name" value="Ig-like_dom_sf"/>
</dbReference>
<evidence type="ECO:0000256" key="8">
    <source>
        <dbReference type="ARBA" id="ARBA00023157"/>
    </source>
</evidence>
<gene>
    <name evidence="14" type="ORF">QTO34_009893</name>
</gene>
<comment type="pathway">
    <text evidence="1">Cofactor metabolism; retinol metabolism.</text>
</comment>
<feature type="region of interest" description="Disordered" evidence="11">
    <location>
        <begin position="628"/>
        <end position="660"/>
    </location>
</feature>
<evidence type="ECO:0000259" key="12">
    <source>
        <dbReference type="SMART" id="SM00408"/>
    </source>
</evidence>
<dbReference type="PANTHER" id="PTHR43157:SF59">
    <property type="entry name" value="RETINOL DEHYDROGENASE 13"/>
    <property type="match status" value="1"/>
</dbReference>
<sequence>MNRYLVPVSMLGTAVGGAVLLRDYVAGGACPSKATLQGKTVIVTGANTGIGRETALELARRGGNVILACRDMEKCEAAAKDIRGETLNHRVNARHLDLASLKSVREFAKKVIEEEEKVHVLINNAAVMRCPHWTTEDGFEMQLGVNHLGHFLLTNLLLDKLKASAPSRIINLSSLAHVAGHIDFDDLNWEKRKYNTKAAYCQSKLAIVLFTRELSRRLQGTGVTVNALHPGVARTELGRHTGMHSSAFSSFTLGPIFWLLVKSPQLAAQTSTYLAVAEELEGVSGKYFDGLREKAPAPEAEDDEVARRLWAESARLVGLKVAASAFPRSLWLLAAVDWAAGLCLLQVIQAQDEPLPKPSLQALPSPLVPLDKPVTLHCQGPPGVHLYRLEKLRSGKYEDKDTLYIPAMRQSAAGLYRCSYQNGSRWSPPSEQLKLVATGIYDKPTLSAQPGPAVSPGGDVTLQCRSKYGFDQYALYKKGDAGHKGPERWYRADFPIITVTAAHSGTYRCYSFSSSSPYLWSAPSDPLELVVTGTSGTPSQSPTEAPSSTTQPSKDTTTFSGGPGSTTEPSREPPSSQGGQTLQRDYTRGNLVRICLGAAILILLAGILVEDWHSRKKFPLRWDPAVHRPLPPLPQAPKSQSGQDRGRPAGHPQGLPPSEP</sequence>
<comment type="similarity">
    <text evidence="2">Belongs to the short-chain dehydrogenases/reductases (SDR) family.</text>
</comment>
<dbReference type="SUPFAM" id="SSF48726">
    <property type="entry name" value="Immunoglobulin"/>
    <property type="match status" value="2"/>
</dbReference>
<dbReference type="Gene3D" id="2.60.40.10">
    <property type="entry name" value="Immunoglobulins"/>
    <property type="match status" value="2"/>
</dbReference>
<keyword evidence="7" id="KW-0443">Lipid metabolism</keyword>
<comment type="caution">
    <text evidence="14">The sequence shown here is derived from an EMBL/GenBank/DDBJ whole genome shotgun (WGS) entry which is preliminary data.</text>
</comment>
<dbReference type="AlphaFoldDB" id="A0AA40HEC1"/>
<keyword evidence="9" id="KW-0393">Immunoglobulin domain</keyword>
<dbReference type="FunFam" id="3.40.50.720:FF:000145">
    <property type="entry name" value="Retinol dehydrogenase 12"/>
    <property type="match status" value="1"/>
</dbReference>
<evidence type="ECO:0000256" key="3">
    <source>
        <dbReference type="ARBA" id="ARBA00012852"/>
    </source>
</evidence>
<dbReference type="PROSITE" id="PS00061">
    <property type="entry name" value="ADH_SHORT"/>
    <property type="match status" value="1"/>
</dbReference>
<dbReference type="InterPro" id="IPR020904">
    <property type="entry name" value="Sc_DH/Rdtase_CS"/>
</dbReference>
<feature type="domain" description="Immunoglobulin" evidence="13">
    <location>
        <begin position="449"/>
        <end position="532"/>
    </location>
</feature>
<feature type="domain" description="Immunoglobulin subtype 2" evidence="12">
    <location>
        <begin position="455"/>
        <end position="516"/>
    </location>
</feature>
<feature type="compositionally biased region" description="Low complexity" evidence="11">
    <location>
        <begin position="556"/>
        <end position="576"/>
    </location>
</feature>
<evidence type="ECO:0000313" key="14">
    <source>
        <dbReference type="EMBL" id="KAK1329710.1"/>
    </source>
</evidence>
<evidence type="ECO:0000256" key="2">
    <source>
        <dbReference type="ARBA" id="ARBA00006484"/>
    </source>
</evidence>
<evidence type="ECO:0000256" key="11">
    <source>
        <dbReference type="SAM" id="MobiDB-lite"/>
    </source>
</evidence>
<evidence type="ECO:0000256" key="9">
    <source>
        <dbReference type="ARBA" id="ARBA00023319"/>
    </source>
</evidence>
<dbReference type="Pfam" id="PF00106">
    <property type="entry name" value="adh_short"/>
    <property type="match status" value="1"/>
</dbReference>
<evidence type="ECO:0000259" key="13">
    <source>
        <dbReference type="SMART" id="SM00409"/>
    </source>
</evidence>
<comment type="catalytic activity">
    <reaction evidence="10">
        <text>all-trans-retinol + NADP(+) = all-trans-retinal + NADPH + H(+)</text>
        <dbReference type="Rhea" id="RHEA:25033"/>
        <dbReference type="ChEBI" id="CHEBI:15378"/>
        <dbReference type="ChEBI" id="CHEBI:17336"/>
        <dbReference type="ChEBI" id="CHEBI:17898"/>
        <dbReference type="ChEBI" id="CHEBI:57783"/>
        <dbReference type="ChEBI" id="CHEBI:58349"/>
        <dbReference type="EC" id="1.1.1.300"/>
    </reaction>
</comment>
<dbReference type="PANTHER" id="PTHR43157">
    <property type="entry name" value="PHOSPHATIDYLINOSITOL-GLYCAN BIOSYNTHESIS CLASS F PROTEIN-RELATED"/>
    <property type="match status" value="1"/>
</dbReference>
<evidence type="ECO:0000256" key="10">
    <source>
        <dbReference type="ARBA" id="ARBA00050568"/>
    </source>
</evidence>
<name>A0AA40HEC1_CNENI</name>
<dbReference type="SMART" id="SM00409">
    <property type="entry name" value="IG"/>
    <property type="match status" value="2"/>
</dbReference>
<dbReference type="EC" id="1.1.1.300" evidence="3"/>
<dbReference type="InterPro" id="IPR013783">
    <property type="entry name" value="Ig-like_fold"/>
</dbReference>
<dbReference type="InterPro" id="IPR003599">
    <property type="entry name" value="Ig_sub"/>
</dbReference>
<dbReference type="FunFam" id="2.60.40.10:FF:000049">
    <property type="entry name" value="Leukocyte immunoglobulin-like receptor subfamily B member 1"/>
    <property type="match status" value="2"/>
</dbReference>
<organism evidence="14 15">
    <name type="scientific">Cnephaeus nilssonii</name>
    <name type="common">Northern bat</name>
    <name type="synonym">Eptesicus nilssonii</name>
    <dbReference type="NCBI Taxonomy" id="3371016"/>
    <lineage>
        <taxon>Eukaryota</taxon>
        <taxon>Metazoa</taxon>
        <taxon>Chordata</taxon>
        <taxon>Craniata</taxon>
        <taxon>Vertebrata</taxon>
        <taxon>Euteleostomi</taxon>
        <taxon>Mammalia</taxon>
        <taxon>Eutheria</taxon>
        <taxon>Laurasiatheria</taxon>
        <taxon>Chiroptera</taxon>
        <taxon>Yangochiroptera</taxon>
        <taxon>Vespertilionidae</taxon>
        <taxon>Cnephaeus</taxon>
    </lineage>
</organism>
<dbReference type="InterPro" id="IPR002347">
    <property type="entry name" value="SDR_fam"/>
</dbReference>
<dbReference type="GO" id="GO:0052650">
    <property type="term" value="F:all-trans-retinol dehydrogenase (NADP+) activity"/>
    <property type="evidence" value="ECO:0007669"/>
    <property type="project" value="UniProtKB-EC"/>
</dbReference>
<feature type="compositionally biased region" description="Low complexity" evidence="11">
    <location>
        <begin position="532"/>
        <end position="543"/>
    </location>
</feature>
<dbReference type="PRINTS" id="PR00080">
    <property type="entry name" value="SDRFAMILY"/>
</dbReference>
<evidence type="ECO:0000256" key="4">
    <source>
        <dbReference type="ARBA" id="ARBA00022729"/>
    </source>
</evidence>
<evidence type="ECO:0000256" key="1">
    <source>
        <dbReference type="ARBA" id="ARBA00004891"/>
    </source>
</evidence>
<dbReference type="CDD" id="cd09807">
    <property type="entry name" value="retinol-DH_like_SDR_c"/>
    <property type="match status" value="1"/>
</dbReference>
<dbReference type="SMART" id="SM00408">
    <property type="entry name" value="IGc2"/>
    <property type="match status" value="2"/>
</dbReference>
<dbReference type="SUPFAM" id="SSF51735">
    <property type="entry name" value="NAD(P)-binding Rossmann-fold domains"/>
    <property type="match status" value="1"/>
</dbReference>
<dbReference type="InterPro" id="IPR013151">
    <property type="entry name" value="Immunoglobulin_dom"/>
</dbReference>
<evidence type="ECO:0000256" key="6">
    <source>
        <dbReference type="ARBA" id="ARBA00023002"/>
    </source>
</evidence>
<evidence type="ECO:0000313" key="15">
    <source>
        <dbReference type="Proteomes" id="UP001177744"/>
    </source>
</evidence>
<keyword evidence="15" id="KW-1185">Reference proteome</keyword>
<feature type="domain" description="Immunoglobulin subtype 2" evidence="12">
    <location>
        <begin position="369"/>
        <end position="425"/>
    </location>
</feature>